<evidence type="ECO:0000259" key="5">
    <source>
        <dbReference type="Pfam" id="PF24517"/>
    </source>
</evidence>
<evidence type="ECO:0000256" key="3">
    <source>
        <dbReference type="ARBA" id="ARBA00022729"/>
    </source>
</evidence>
<dbReference type="InterPro" id="IPR012334">
    <property type="entry name" value="Pectin_lyas_fold"/>
</dbReference>
<gene>
    <name evidence="6" type="ORF">LMG18101_03428</name>
</gene>
<feature type="signal peptide" evidence="4">
    <location>
        <begin position="1"/>
        <end position="37"/>
    </location>
</feature>
<evidence type="ECO:0000256" key="1">
    <source>
        <dbReference type="ARBA" id="ARBA00004613"/>
    </source>
</evidence>
<evidence type="ECO:0000313" key="6">
    <source>
        <dbReference type="EMBL" id="CAJ0817904.1"/>
    </source>
</evidence>
<feature type="domain" description="Carbohydrate-binding module family 96" evidence="5">
    <location>
        <begin position="503"/>
        <end position="666"/>
    </location>
</feature>
<keyword evidence="7" id="KW-1185">Reference proteome</keyword>
<evidence type="ECO:0000313" key="7">
    <source>
        <dbReference type="Proteomes" id="UP001189757"/>
    </source>
</evidence>
<dbReference type="InterPro" id="IPR055372">
    <property type="entry name" value="CBM96"/>
</dbReference>
<dbReference type="SMART" id="SM00710">
    <property type="entry name" value="PbH1"/>
    <property type="match status" value="6"/>
</dbReference>
<reference evidence="6 7" key="1">
    <citation type="submission" date="2023-07" db="EMBL/GenBank/DDBJ databases">
        <authorList>
            <person name="Peeters C."/>
        </authorList>
    </citation>
    <scope>NUCLEOTIDE SEQUENCE [LARGE SCALE GENOMIC DNA]</scope>
    <source>
        <strain evidence="6 7">LMG 18101</strain>
    </source>
</reference>
<keyword evidence="3 4" id="KW-0732">Signal</keyword>
<dbReference type="Proteomes" id="UP001189757">
    <property type="component" value="Unassembled WGS sequence"/>
</dbReference>
<dbReference type="SUPFAM" id="SSF51126">
    <property type="entry name" value="Pectin lyase-like"/>
    <property type="match status" value="1"/>
</dbReference>
<evidence type="ECO:0000256" key="4">
    <source>
        <dbReference type="SAM" id="SignalP"/>
    </source>
</evidence>
<dbReference type="Gene3D" id="2.160.20.10">
    <property type="entry name" value="Single-stranded right-handed beta-helix, Pectin lyase-like"/>
    <property type="match status" value="1"/>
</dbReference>
<sequence length="670" mass="69283">MRHVLSDNKPDRKRSYRFAALVASTLLAVLSPGIASAASTYYVDCSASAAGTGASTSPWNSISQLNAWTFAPGDTLLFNSGTTCTGSFLGKGSGTAAAPITVGVYGSGAPPVINANGARAAIELDNVDYWSIGAIKLTNPAASVGLRNGLLVQSTDGTAHTGFDINGLIVDRVAGQTNKATNSNDYIHSAGIEFDADTTNGSTLSSVHVYNTQVSNTGGGGIKVRTGSMTKRGQNIRVDHNTITSAGGDGIVVSYSESPLIEYNVANDLGGGVYPFTGGNFAGMWVLGDHNPTIQFNVVTGNHASVADSQAWDCDWGNTGTCLVQYNYSRDNYGGFYLNCDGCGTSGGATQIVRYNVAQNDCRTNSVGNAVTLWMYNNTFYCPNTKLNIVLPTTSKVWNNIWVATTTSTLPTGSGIDYQGNLYQGVPPPTSDGVVGAPGFIKPGTGGNSLASTAGYWLGAGSPALSNGVIVPNNGGRDYWGNPVSSTANPNRGAYNGPGVTPTTLGDTADAYVRDGTYATTNFGTSVDLAVKNDATSYARDSYLMFDLSSISTPIKQATVYLTSTSLGQTGIINNAYPVANHTWTESGVTWNTMPAIGATPLAGWTAPAVGNTVAIDVTSQAISAQSGDKQLALAVTSPVNVGSGGLVTYASKEHTTAGYRPVLVVVPAN</sequence>
<dbReference type="NCBIfam" id="NF033679">
    <property type="entry name" value="DNRLRE_dom"/>
    <property type="match status" value="1"/>
</dbReference>
<keyword evidence="2" id="KW-0964">Secreted</keyword>
<dbReference type="EMBL" id="CATZLL010000011">
    <property type="protein sequence ID" value="CAJ0817904.1"/>
    <property type="molecule type" value="Genomic_DNA"/>
</dbReference>
<dbReference type="InterPro" id="IPR011050">
    <property type="entry name" value="Pectin_lyase_fold/virulence"/>
</dbReference>
<name>A0ABM9K8N3_9RALS</name>
<feature type="chain" id="PRO_5046692620" description="Carbohydrate-binding module family 96 domain-containing protein" evidence="4">
    <location>
        <begin position="38"/>
        <end position="670"/>
    </location>
</feature>
<dbReference type="InterPro" id="IPR006626">
    <property type="entry name" value="PbH1"/>
</dbReference>
<comment type="subcellular location">
    <subcellularLocation>
        <location evidence="1">Secreted</location>
    </subcellularLocation>
</comment>
<protein>
    <recommendedName>
        <fullName evidence="5">Carbohydrate-binding module family 96 domain-containing protein</fullName>
    </recommendedName>
</protein>
<dbReference type="Pfam" id="PF24517">
    <property type="entry name" value="CBM96"/>
    <property type="match status" value="1"/>
</dbReference>
<comment type="caution">
    <text evidence="6">The sequence shown here is derived from an EMBL/GenBank/DDBJ whole genome shotgun (WGS) entry which is preliminary data.</text>
</comment>
<evidence type="ECO:0000256" key="2">
    <source>
        <dbReference type="ARBA" id="ARBA00022525"/>
    </source>
</evidence>
<accession>A0ABM9K8N3</accession>
<proteinExistence type="predicted"/>
<organism evidence="6 7">
    <name type="scientific">Ralstonia flaminis</name>
    <dbReference type="NCBI Taxonomy" id="3058597"/>
    <lineage>
        <taxon>Bacteria</taxon>
        <taxon>Pseudomonadati</taxon>
        <taxon>Pseudomonadota</taxon>
        <taxon>Betaproteobacteria</taxon>
        <taxon>Burkholderiales</taxon>
        <taxon>Burkholderiaceae</taxon>
        <taxon>Ralstonia</taxon>
    </lineage>
</organism>